<feature type="compositionally biased region" description="Low complexity" evidence="4">
    <location>
        <begin position="52"/>
        <end position="65"/>
    </location>
</feature>
<evidence type="ECO:0000313" key="6">
    <source>
        <dbReference type="EMBL" id="CAF2059637.1"/>
    </source>
</evidence>
<dbReference type="EMBL" id="CAJNRF010004426">
    <property type="protein sequence ID" value="CAF2059637.1"/>
    <property type="molecule type" value="Genomic_DNA"/>
</dbReference>
<dbReference type="PROSITE" id="PS00107">
    <property type="entry name" value="PROTEIN_KINASE_ATP"/>
    <property type="match status" value="1"/>
</dbReference>
<feature type="region of interest" description="Disordered" evidence="4">
    <location>
        <begin position="21"/>
        <end position="68"/>
    </location>
</feature>
<dbReference type="EMBL" id="CAJOBG010006175">
    <property type="protein sequence ID" value="CAF4178526.1"/>
    <property type="molecule type" value="Genomic_DNA"/>
</dbReference>
<evidence type="ECO:0000313" key="7">
    <source>
        <dbReference type="EMBL" id="CAF4178526.1"/>
    </source>
</evidence>
<reference evidence="6" key="1">
    <citation type="submission" date="2021-02" db="EMBL/GenBank/DDBJ databases">
        <authorList>
            <person name="Nowell W R."/>
        </authorList>
    </citation>
    <scope>NUCLEOTIDE SEQUENCE</scope>
</reference>
<organism evidence="6 8">
    <name type="scientific">Rotaria magnacalcarata</name>
    <dbReference type="NCBI Taxonomy" id="392030"/>
    <lineage>
        <taxon>Eukaryota</taxon>
        <taxon>Metazoa</taxon>
        <taxon>Spiralia</taxon>
        <taxon>Gnathifera</taxon>
        <taxon>Rotifera</taxon>
        <taxon>Eurotatoria</taxon>
        <taxon>Bdelloidea</taxon>
        <taxon>Philodinida</taxon>
        <taxon>Philodinidae</taxon>
        <taxon>Rotaria</taxon>
    </lineage>
</organism>
<name>A0A816QGB8_9BILA</name>
<dbReference type="AlphaFoldDB" id="A0A816QGB8"/>
<evidence type="ECO:0000256" key="1">
    <source>
        <dbReference type="ARBA" id="ARBA00022741"/>
    </source>
</evidence>
<keyword evidence="2 3" id="KW-0067">ATP-binding</keyword>
<feature type="region of interest" description="Disordered" evidence="4">
    <location>
        <begin position="327"/>
        <end position="351"/>
    </location>
</feature>
<evidence type="ECO:0000256" key="4">
    <source>
        <dbReference type="SAM" id="MobiDB-lite"/>
    </source>
</evidence>
<dbReference type="Pfam" id="PF00069">
    <property type="entry name" value="Pkinase"/>
    <property type="match status" value="1"/>
</dbReference>
<dbReference type="PROSITE" id="PS50011">
    <property type="entry name" value="PROTEIN_KINASE_DOM"/>
    <property type="match status" value="1"/>
</dbReference>
<sequence>MDLHYKKDGSLDMRYSSSRGAMSSGFGGASHRSGGGSHGFGGGSHGFGGGASNSHASSSSTAFSGLHHKKDGTLDMRYNSSRAGAAASIQSSYPSRPSSSSALHYKKDGTLDMRFGSSKMAASAVQPSYTNRPPSSSELHYKKDGTLDMRYGSSKMATSTVQSSYTNRPPSASALHYKKDGTLDMRYSSSKDTMAKHITRSTFSQCGIPSNIPVTNAGIPDMRTTAAKEWVKQQAQKGMEDIPPWIPRTKDGSLDVSKPITQEYMKWKDTASTNCDPNQRLAYYLQKLQDELFQKLVESARETDVETPQYEMLPEIPEIQREFSCPTNRGCSRQDFSSSMSRSSRGQDNEYDMRSQISESVTAINYNDLKINPNNELGRGAFGIVYKAIWNNQVVAVKQLHLNNLTRQEKNSFVKEIRIMSSLGEHPNLVYLHGYTLVPPCLVMEYVELGSLSYLLHYCEDAEIEARITDGRMKKRLMLGTALGMNQLHAANIVHGDLKPQNVLISRDYTAKVTDFGLATLRGKTSSTVASSIISDDGSAVCGTAGYMAPELLESSNPPEYFSDIYSFGVMLNEIIQEEEPYTDQFRNFLGRGPFAAVNYAKLGNRPRIKSGTPTFLRNFIERCWHRDPRSRPTFEQIFNELKPSHVNFPNSFEL</sequence>
<dbReference type="PROSITE" id="PS00108">
    <property type="entry name" value="PROTEIN_KINASE_ST"/>
    <property type="match status" value="1"/>
</dbReference>
<dbReference type="GO" id="GO:0004674">
    <property type="term" value="F:protein serine/threonine kinase activity"/>
    <property type="evidence" value="ECO:0007669"/>
    <property type="project" value="TreeGrafter"/>
</dbReference>
<gene>
    <name evidence="7" type="ORF">OVN521_LOCUS25134</name>
    <name evidence="6" type="ORF">WKI299_LOCUS11865</name>
</gene>
<dbReference type="InterPro" id="IPR011009">
    <property type="entry name" value="Kinase-like_dom_sf"/>
</dbReference>
<feature type="binding site" evidence="3">
    <location>
        <position position="398"/>
    </location>
    <ligand>
        <name>ATP</name>
        <dbReference type="ChEBI" id="CHEBI:30616"/>
    </ligand>
</feature>
<accession>A0A816QGB8</accession>
<dbReference type="SUPFAM" id="SSF56112">
    <property type="entry name" value="Protein kinase-like (PK-like)"/>
    <property type="match status" value="1"/>
</dbReference>
<dbReference type="InterPro" id="IPR008271">
    <property type="entry name" value="Ser/Thr_kinase_AS"/>
</dbReference>
<dbReference type="InterPro" id="IPR051681">
    <property type="entry name" value="Ser/Thr_Kinases-Pseudokinases"/>
</dbReference>
<evidence type="ECO:0000259" key="5">
    <source>
        <dbReference type="PROSITE" id="PS50011"/>
    </source>
</evidence>
<dbReference type="CDD" id="cd13999">
    <property type="entry name" value="STKc_MAP3K-like"/>
    <property type="match status" value="1"/>
</dbReference>
<feature type="domain" description="Protein kinase" evidence="5">
    <location>
        <begin position="371"/>
        <end position="649"/>
    </location>
</feature>
<feature type="compositionally biased region" description="Gly residues" evidence="4">
    <location>
        <begin position="25"/>
        <end position="51"/>
    </location>
</feature>
<evidence type="ECO:0000256" key="3">
    <source>
        <dbReference type="PROSITE-ProRule" id="PRU10141"/>
    </source>
</evidence>
<keyword evidence="1 3" id="KW-0547">Nucleotide-binding</keyword>
<feature type="compositionally biased region" description="Low complexity" evidence="4">
    <location>
        <begin position="333"/>
        <end position="344"/>
    </location>
</feature>
<dbReference type="InterPro" id="IPR017441">
    <property type="entry name" value="Protein_kinase_ATP_BS"/>
</dbReference>
<evidence type="ECO:0000313" key="8">
    <source>
        <dbReference type="Proteomes" id="UP000663856"/>
    </source>
</evidence>
<proteinExistence type="predicted"/>
<dbReference type="PANTHER" id="PTHR44329">
    <property type="entry name" value="SERINE/THREONINE-PROTEIN KINASE TNNI3K-RELATED"/>
    <property type="match status" value="1"/>
</dbReference>
<dbReference type="Proteomes" id="UP000663856">
    <property type="component" value="Unassembled WGS sequence"/>
</dbReference>
<dbReference type="GO" id="GO:0005524">
    <property type="term" value="F:ATP binding"/>
    <property type="evidence" value="ECO:0007669"/>
    <property type="project" value="UniProtKB-UniRule"/>
</dbReference>
<dbReference type="Gene3D" id="1.10.510.10">
    <property type="entry name" value="Transferase(Phosphotransferase) domain 1"/>
    <property type="match status" value="1"/>
</dbReference>
<comment type="caution">
    <text evidence="6">The sequence shown here is derived from an EMBL/GenBank/DDBJ whole genome shotgun (WGS) entry which is preliminary data.</text>
</comment>
<dbReference type="SMART" id="SM00220">
    <property type="entry name" value="S_TKc"/>
    <property type="match status" value="1"/>
</dbReference>
<evidence type="ECO:0000313" key="9">
    <source>
        <dbReference type="Proteomes" id="UP000663866"/>
    </source>
</evidence>
<dbReference type="PANTHER" id="PTHR44329:SF298">
    <property type="entry name" value="MIXED LINEAGE KINASE DOMAIN-LIKE PROTEIN"/>
    <property type="match status" value="1"/>
</dbReference>
<evidence type="ECO:0000256" key="2">
    <source>
        <dbReference type="ARBA" id="ARBA00022840"/>
    </source>
</evidence>
<protein>
    <recommendedName>
        <fullName evidence="5">Protein kinase domain-containing protein</fullName>
    </recommendedName>
</protein>
<keyword evidence="9" id="KW-1185">Reference proteome</keyword>
<dbReference type="InterPro" id="IPR000719">
    <property type="entry name" value="Prot_kinase_dom"/>
</dbReference>
<dbReference type="Proteomes" id="UP000663866">
    <property type="component" value="Unassembled WGS sequence"/>
</dbReference>